<evidence type="ECO:0000313" key="3">
    <source>
        <dbReference type="Proteomes" id="UP000234323"/>
    </source>
</evidence>
<gene>
    <name evidence="2" type="ORF">RhiirA4_545214</name>
</gene>
<evidence type="ECO:0000313" key="2">
    <source>
        <dbReference type="EMBL" id="PKY49360.1"/>
    </source>
</evidence>
<dbReference type="Proteomes" id="UP000234323">
    <property type="component" value="Unassembled WGS sequence"/>
</dbReference>
<keyword evidence="3" id="KW-1185">Reference proteome</keyword>
<proteinExistence type="predicted"/>
<dbReference type="EMBL" id="LLXI01000733">
    <property type="protein sequence ID" value="PKY49360.1"/>
    <property type="molecule type" value="Genomic_DNA"/>
</dbReference>
<reference evidence="2 3" key="1">
    <citation type="submission" date="2015-10" db="EMBL/GenBank/DDBJ databases">
        <title>Genome analyses suggest a sexual origin of heterokaryosis in a supposedly ancient asexual fungus.</title>
        <authorList>
            <person name="Ropars J."/>
            <person name="Sedzielewska K."/>
            <person name="Noel J."/>
            <person name="Charron P."/>
            <person name="Farinelli L."/>
            <person name="Marton T."/>
            <person name="Kruger M."/>
            <person name="Pelin A."/>
            <person name="Brachmann A."/>
            <person name="Corradi N."/>
        </authorList>
    </citation>
    <scope>NUCLEOTIDE SEQUENCE [LARGE SCALE GENOMIC DNA]</scope>
    <source>
        <strain evidence="2 3">A4</strain>
    </source>
</reference>
<dbReference type="VEuPathDB" id="FungiDB:FUN_022828"/>
<dbReference type="AlphaFoldDB" id="A0A2I1GRU8"/>
<name>A0A2I1GRU8_9GLOM</name>
<feature type="chain" id="PRO_5014182329" evidence="1">
    <location>
        <begin position="26"/>
        <end position="87"/>
    </location>
</feature>
<sequence>MKMNGTIHHLFILSLLSFFVFNTSANCDYSTKCTCDGGQPQGQYCGIDFVDLNCIWDHVYECNPQGKACDYGVRGSCHDCGCLHCPC</sequence>
<dbReference type="VEuPathDB" id="FungiDB:RhiirFUN_025184"/>
<feature type="signal peptide" evidence="1">
    <location>
        <begin position="1"/>
        <end position="25"/>
    </location>
</feature>
<organism evidence="2 3">
    <name type="scientific">Rhizophagus irregularis</name>
    <dbReference type="NCBI Taxonomy" id="588596"/>
    <lineage>
        <taxon>Eukaryota</taxon>
        <taxon>Fungi</taxon>
        <taxon>Fungi incertae sedis</taxon>
        <taxon>Mucoromycota</taxon>
        <taxon>Glomeromycotina</taxon>
        <taxon>Glomeromycetes</taxon>
        <taxon>Glomerales</taxon>
        <taxon>Glomeraceae</taxon>
        <taxon>Rhizophagus</taxon>
    </lineage>
</organism>
<dbReference type="VEuPathDB" id="FungiDB:RhiirA1_535432"/>
<accession>A0A2I1GRU8</accession>
<evidence type="ECO:0000256" key="1">
    <source>
        <dbReference type="SAM" id="SignalP"/>
    </source>
</evidence>
<keyword evidence="1" id="KW-0732">Signal</keyword>
<comment type="caution">
    <text evidence="2">The sequence shown here is derived from an EMBL/GenBank/DDBJ whole genome shotgun (WGS) entry which is preliminary data.</text>
</comment>
<protein>
    <submittedName>
        <fullName evidence="2">Uncharacterized protein</fullName>
    </submittedName>
</protein>